<name>A0AAV4MNY4_CAEEX</name>
<sequence length="131" mass="15113">MTFVQSVHIFLQYLFHNLSTGSSLAFFHWFSRFGYIETSPERSYLRLFHSTTLNITVFRRANHSASLFITLSKSSEDLNESLIPLKYFHNLLTSMSRFENSDALGGSDKLDPHGSTEHWKPAIFMAIDCQE</sequence>
<protein>
    <recommendedName>
        <fullName evidence="3">Maturase K</fullName>
    </recommendedName>
</protein>
<dbReference type="Proteomes" id="UP001054945">
    <property type="component" value="Unassembled WGS sequence"/>
</dbReference>
<reference evidence="1 2" key="1">
    <citation type="submission" date="2021-06" db="EMBL/GenBank/DDBJ databases">
        <title>Caerostris extrusa draft genome.</title>
        <authorList>
            <person name="Kono N."/>
            <person name="Arakawa K."/>
        </authorList>
    </citation>
    <scope>NUCLEOTIDE SEQUENCE [LARGE SCALE GENOMIC DNA]</scope>
</reference>
<proteinExistence type="predicted"/>
<evidence type="ECO:0000313" key="1">
    <source>
        <dbReference type="EMBL" id="GIX73575.1"/>
    </source>
</evidence>
<gene>
    <name evidence="1" type="ORF">CEXT_675981</name>
</gene>
<keyword evidence="2" id="KW-1185">Reference proteome</keyword>
<accession>A0AAV4MNY4</accession>
<organism evidence="1 2">
    <name type="scientific">Caerostris extrusa</name>
    <name type="common">Bark spider</name>
    <name type="synonym">Caerostris bankana</name>
    <dbReference type="NCBI Taxonomy" id="172846"/>
    <lineage>
        <taxon>Eukaryota</taxon>
        <taxon>Metazoa</taxon>
        <taxon>Ecdysozoa</taxon>
        <taxon>Arthropoda</taxon>
        <taxon>Chelicerata</taxon>
        <taxon>Arachnida</taxon>
        <taxon>Araneae</taxon>
        <taxon>Araneomorphae</taxon>
        <taxon>Entelegynae</taxon>
        <taxon>Araneoidea</taxon>
        <taxon>Araneidae</taxon>
        <taxon>Caerostris</taxon>
    </lineage>
</organism>
<evidence type="ECO:0000313" key="2">
    <source>
        <dbReference type="Proteomes" id="UP001054945"/>
    </source>
</evidence>
<comment type="caution">
    <text evidence="1">The sequence shown here is derived from an EMBL/GenBank/DDBJ whole genome shotgun (WGS) entry which is preliminary data.</text>
</comment>
<dbReference type="AlphaFoldDB" id="A0AAV4MNY4"/>
<dbReference type="EMBL" id="BPLR01002428">
    <property type="protein sequence ID" value="GIX73575.1"/>
    <property type="molecule type" value="Genomic_DNA"/>
</dbReference>
<evidence type="ECO:0008006" key="3">
    <source>
        <dbReference type="Google" id="ProtNLM"/>
    </source>
</evidence>